<gene>
    <name evidence="1" type="ORF">BK816_05985</name>
</gene>
<dbReference type="RefSeq" id="WP_071164362.1">
    <property type="nucleotide sequence ID" value="NZ_CP017812.1"/>
</dbReference>
<proteinExistence type="predicted"/>
<reference evidence="1 2" key="1">
    <citation type="submission" date="2016-10" db="EMBL/GenBank/DDBJ databases">
        <title>Actinomyces aegypiusis sp. nov., isolated from the Aegypius monachus in Qinghai Tibet Plateau China.</title>
        <authorList>
            <person name="Wang Y."/>
        </authorList>
    </citation>
    <scope>NUCLEOTIDE SEQUENCE [LARGE SCALE GENOMIC DNA]</scope>
    <source>
        <strain evidence="1 2">VUL4_3</strain>
    </source>
</reference>
<keyword evidence="2" id="KW-1185">Reference proteome</keyword>
<dbReference type="OrthoDB" id="3260805at2"/>
<organism evidence="1 2">
    <name type="scientific">Boudabousia tangfeifanii</name>
    <dbReference type="NCBI Taxonomy" id="1912795"/>
    <lineage>
        <taxon>Bacteria</taxon>
        <taxon>Bacillati</taxon>
        <taxon>Actinomycetota</taxon>
        <taxon>Actinomycetes</taxon>
        <taxon>Actinomycetales</taxon>
        <taxon>Actinomycetaceae</taxon>
        <taxon>Boudabousia</taxon>
    </lineage>
</organism>
<name>A0A1D9MKQ7_9ACTO</name>
<dbReference type="AlphaFoldDB" id="A0A1D9MKQ7"/>
<protein>
    <submittedName>
        <fullName evidence="1">Uncharacterized protein</fullName>
    </submittedName>
</protein>
<dbReference type="Proteomes" id="UP000176288">
    <property type="component" value="Chromosome"/>
</dbReference>
<evidence type="ECO:0000313" key="1">
    <source>
        <dbReference type="EMBL" id="AOZ72897.1"/>
    </source>
</evidence>
<evidence type="ECO:0000313" key="2">
    <source>
        <dbReference type="Proteomes" id="UP000176288"/>
    </source>
</evidence>
<sequence length="176" mass="19780">MIRWGKAKAQEAKSHTQLPEQLAQLVPTKQVQAVEPTTGDQWLVVNEAGLHLLGPKLEESVPWVMIEHLRFTGKNRQLTISWSDPQAPVVQLQLRTVDPEQLMLSAKEHLDNSFVITRTKELDNGQILRGAVRRDSAGELFVVIRQTSKRKSATVAQVDEFEAELLEALGETPKKD</sequence>
<dbReference type="EMBL" id="CP017812">
    <property type="protein sequence ID" value="AOZ72897.1"/>
    <property type="molecule type" value="Genomic_DNA"/>
</dbReference>
<accession>A0A1D9MKQ7</accession>
<dbReference type="KEGG" id="avu:BK816_05985"/>